<dbReference type="RefSeq" id="WP_200967455.1">
    <property type="nucleotide sequence ID" value="NZ_BMAQ01000039.1"/>
</dbReference>
<keyword evidence="2 7" id="KW-0238">DNA-binding</keyword>
<dbReference type="InterPro" id="IPR018062">
    <property type="entry name" value="HTH_AraC-typ_CS"/>
</dbReference>
<reference evidence="7" key="2">
    <citation type="journal article" date="2021" name="Data Brief">
        <title>Draft genome sequence data of the facultative, thermophilic, xylanolytic bacterium Paenibacillus sp. strain DA-C8.</title>
        <authorList>
            <person name="Chhe C."/>
            <person name="Uke A."/>
            <person name="Baramee S."/>
            <person name="Ungkulpasvich U."/>
            <person name="Tachaapaikoon C."/>
            <person name="Pason P."/>
            <person name="Waeonukul R."/>
            <person name="Ratanakhanokchai K."/>
            <person name="Kosugi A."/>
        </authorList>
    </citation>
    <scope>NUCLEOTIDE SEQUENCE</scope>
    <source>
        <strain evidence="7">DA-C8</strain>
    </source>
</reference>
<evidence type="ECO:0000313" key="8">
    <source>
        <dbReference type="Proteomes" id="UP000654993"/>
    </source>
</evidence>
<dbReference type="SUPFAM" id="SSF52172">
    <property type="entry name" value="CheY-like"/>
    <property type="match status" value="1"/>
</dbReference>
<dbReference type="PROSITE" id="PS01124">
    <property type="entry name" value="HTH_ARAC_FAMILY_2"/>
    <property type="match status" value="1"/>
</dbReference>
<evidence type="ECO:0000259" key="6">
    <source>
        <dbReference type="PROSITE" id="PS50110"/>
    </source>
</evidence>
<dbReference type="Pfam" id="PF12833">
    <property type="entry name" value="HTH_18"/>
    <property type="match status" value="1"/>
</dbReference>
<dbReference type="GO" id="GO:0043565">
    <property type="term" value="F:sequence-specific DNA binding"/>
    <property type="evidence" value="ECO:0007669"/>
    <property type="project" value="InterPro"/>
</dbReference>
<dbReference type="EMBL" id="BMAQ01000039">
    <property type="protein sequence ID" value="GFR39250.1"/>
    <property type="molecule type" value="Genomic_DNA"/>
</dbReference>
<dbReference type="Proteomes" id="UP000654993">
    <property type="component" value="Unassembled WGS sequence"/>
</dbReference>
<gene>
    <name evidence="7" type="ORF">PRECH8_25460</name>
</gene>
<comment type="caution">
    <text evidence="7">The sequence shown here is derived from an EMBL/GenBank/DDBJ whole genome shotgun (WGS) entry which is preliminary data.</text>
</comment>
<dbReference type="SUPFAM" id="SSF46689">
    <property type="entry name" value="Homeodomain-like"/>
    <property type="match status" value="2"/>
</dbReference>
<evidence type="ECO:0000313" key="7">
    <source>
        <dbReference type="EMBL" id="GFR39250.1"/>
    </source>
</evidence>
<dbReference type="SMART" id="SM00342">
    <property type="entry name" value="HTH_ARAC"/>
    <property type="match status" value="1"/>
</dbReference>
<keyword evidence="4" id="KW-0597">Phosphoprotein</keyword>
<dbReference type="PROSITE" id="PS50110">
    <property type="entry name" value="RESPONSE_REGULATORY"/>
    <property type="match status" value="1"/>
</dbReference>
<dbReference type="InterPro" id="IPR020449">
    <property type="entry name" value="Tscrpt_reg_AraC-type_HTH"/>
</dbReference>
<dbReference type="Gene3D" id="3.40.50.2300">
    <property type="match status" value="1"/>
</dbReference>
<dbReference type="InterPro" id="IPR001789">
    <property type="entry name" value="Sig_transdc_resp-reg_receiver"/>
</dbReference>
<accession>A0A916QEF1</accession>
<dbReference type="Gene3D" id="1.10.10.60">
    <property type="entry name" value="Homeodomain-like"/>
    <property type="match status" value="2"/>
</dbReference>
<evidence type="ECO:0000256" key="2">
    <source>
        <dbReference type="ARBA" id="ARBA00023125"/>
    </source>
</evidence>
<dbReference type="PRINTS" id="PR00032">
    <property type="entry name" value="HTHARAC"/>
</dbReference>
<keyword evidence="3" id="KW-0804">Transcription</keyword>
<keyword evidence="1" id="KW-0805">Transcription regulation</keyword>
<feature type="modified residue" description="4-aspartylphosphate" evidence="4">
    <location>
        <position position="57"/>
    </location>
</feature>
<dbReference type="InterPro" id="IPR011006">
    <property type="entry name" value="CheY-like_superfamily"/>
</dbReference>
<keyword evidence="8" id="KW-1185">Reference proteome</keyword>
<feature type="domain" description="Response regulatory" evidence="6">
    <location>
        <begin position="3"/>
        <end position="122"/>
    </location>
</feature>
<dbReference type="CDD" id="cd17536">
    <property type="entry name" value="REC_YesN-like"/>
    <property type="match status" value="1"/>
</dbReference>
<dbReference type="PROSITE" id="PS00041">
    <property type="entry name" value="HTH_ARAC_FAMILY_1"/>
    <property type="match status" value="1"/>
</dbReference>
<protein>
    <submittedName>
        <fullName evidence="7">DNA-binding response regulator</fullName>
    </submittedName>
</protein>
<evidence type="ECO:0000256" key="3">
    <source>
        <dbReference type="ARBA" id="ARBA00023163"/>
    </source>
</evidence>
<dbReference type="PANTHER" id="PTHR43280:SF2">
    <property type="entry name" value="HTH-TYPE TRANSCRIPTIONAL REGULATOR EXSA"/>
    <property type="match status" value="1"/>
</dbReference>
<dbReference type="GO" id="GO:0000160">
    <property type="term" value="P:phosphorelay signal transduction system"/>
    <property type="evidence" value="ECO:0007669"/>
    <property type="project" value="InterPro"/>
</dbReference>
<dbReference type="Pfam" id="PF00072">
    <property type="entry name" value="Response_reg"/>
    <property type="match status" value="1"/>
</dbReference>
<dbReference type="SMART" id="SM00448">
    <property type="entry name" value="REC"/>
    <property type="match status" value="1"/>
</dbReference>
<organism evidence="7 8">
    <name type="scientific">Insulibacter thermoxylanivorax</name>
    <dbReference type="NCBI Taxonomy" id="2749268"/>
    <lineage>
        <taxon>Bacteria</taxon>
        <taxon>Bacillati</taxon>
        <taxon>Bacillota</taxon>
        <taxon>Bacilli</taxon>
        <taxon>Bacillales</taxon>
        <taxon>Paenibacillaceae</taxon>
        <taxon>Insulibacter</taxon>
    </lineage>
</organism>
<dbReference type="AlphaFoldDB" id="A0A916QEF1"/>
<proteinExistence type="predicted"/>
<dbReference type="PANTHER" id="PTHR43280">
    <property type="entry name" value="ARAC-FAMILY TRANSCRIPTIONAL REGULATOR"/>
    <property type="match status" value="1"/>
</dbReference>
<sequence>MRTILIVDDEPRTREGVRRVLEAWSAGRHRILTAAHAMEARRWLQEEGLQINVLITDIRMPRISGLDLIEEAVHMPHPPVVILISGYAEFEYAQKALKFGVIEYLLKPLDKEKLLQAVDEALEEDAERSRIELMDRLIDRKLMETAVDEQTYNPAVQEVVRYVEEHLHEPLHLKDLAEHLHMNASYLSALFKEQTGLTFSEYLMRRRVQRAKELLSSTQMTIQEIADATGYQTDKYFVKVFRSLEGISPGQYRKQLAQIDSHIE</sequence>
<dbReference type="GO" id="GO:0003700">
    <property type="term" value="F:DNA-binding transcription factor activity"/>
    <property type="evidence" value="ECO:0007669"/>
    <property type="project" value="InterPro"/>
</dbReference>
<feature type="domain" description="HTH araC/xylS-type" evidence="5">
    <location>
        <begin position="157"/>
        <end position="255"/>
    </location>
</feature>
<evidence type="ECO:0000256" key="4">
    <source>
        <dbReference type="PROSITE-ProRule" id="PRU00169"/>
    </source>
</evidence>
<evidence type="ECO:0000259" key="5">
    <source>
        <dbReference type="PROSITE" id="PS01124"/>
    </source>
</evidence>
<dbReference type="InterPro" id="IPR009057">
    <property type="entry name" value="Homeodomain-like_sf"/>
</dbReference>
<dbReference type="InterPro" id="IPR018060">
    <property type="entry name" value="HTH_AraC"/>
</dbReference>
<reference evidence="7" key="1">
    <citation type="submission" date="2020-08" db="EMBL/GenBank/DDBJ databases">
        <authorList>
            <person name="Uke A."/>
            <person name="Chhe C."/>
            <person name="Baramee S."/>
            <person name="Kosugi A."/>
        </authorList>
    </citation>
    <scope>NUCLEOTIDE SEQUENCE</scope>
    <source>
        <strain evidence="7">DA-C8</strain>
    </source>
</reference>
<evidence type="ECO:0000256" key="1">
    <source>
        <dbReference type="ARBA" id="ARBA00023015"/>
    </source>
</evidence>
<name>A0A916QEF1_9BACL</name>